<dbReference type="AlphaFoldDB" id="A0ABD6CBA6"/>
<organism evidence="2 3">
    <name type="scientific">Halorientalis brevis</name>
    <dbReference type="NCBI Taxonomy" id="1126241"/>
    <lineage>
        <taxon>Archaea</taxon>
        <taxon>Methanobacteriati</taxon>
        <taxon>Methanobacteriota</taxon>
        <taxon>Stenosarchaea group</taxon>
        <taxon>Halobacteria</taxon>
        <taxon>Halobacteriales</taxon>
        <taxon>Haloarculaceae</taxon>
        <taxon>Halorientalis</taxon>
    </lineage>
</organism>
<proteinExistence type="predicted"/>
<evidence type="ECO:0000259" key="1">
    <source>
        <dbReference type="Pfam" id="PF01575"/>
    </source>
</evidence>
<reference evidence="2 3" key="1">
    <citation type="journal article" date="2019" name="Int. J. Syst. Evol. Microbiol.">
        <title>The Global Catalogue of Microorganisms (GCM) 10K type strain sequencing project: providing services to taxonomists for standard genome sequencing and annotation.</title>
        <authorList>
            <consortium name="The Broad Institute Genomics Platform"/>
            <consortium name="The Broad Institute Genome Sequencing Center for Infectious Disease"/>
            <person name="Wu L."/>
            <person name="Ma J."/>
        </authorList>
    </citation>
    <scope>NUCLEOTIDE SEQUENCE [LARGE SCALE GENOMIC DNA]</scope>
    <source>
        <strain evidence="2 3">CGMCC 1.12125</strain>
    </source>
</reference>
<name>A0ABD6CBA6_9EURY</name>
<dbReference type="PANTHER" id="PTHR43664:SF1">
    <property type="entry name" value="BETA-METHYLMALYL-COA DEHYDRATASE"/>
    <property type="match status" value="1"/>
</dbReference>
<dbReference type="EMBL" id="JBHUDJ010000003">
    <property type="protein sequence ID" value="MFD1587405.1"/>
    <property type="molecule type" value="Genomic_DNA"/>
</dbReference>
<accession>A0ABD6CBA6</accession>
<sequence>MSDDATRTSDSYFETVEVGETDRTEARTITEADVVNFAGVSGDFNHLHMDAERMEDSQFGQRIAHGTLVFSVATGLLWQSRSEAERESLVAFYGVDDLRFVGPVVFGDTIHVETEVVEKREKPEHPVAAGVLHTAAEIKKQNDAPVITCEFLSLMQ</sequence>
<dbReference type="InterPro" id="IPR052342">
    <property type="entry name" value="MCH/BMMD"/>
</dbReference>
<evidence type="ECO:0000313" key="3">
    <source>
        <dbReference type="Proteomes" id="UP001597119"/>
    </source>
</evidence>
<feature type="domain" description="MaoC-like" evidence="1">
    <location>
        <begin position="19"/>
        <end position="134"/>
    </location>
</feature>
<dbReference type="Gene3D" id="3.10.129.10">
    <property type="entry name" value="Hotdog Thioesterase"/>
    <property type="match status" value="1"/>
</dbReference>
<evidence type="ECO:0000313" key="2">
    <source>
        <dbReference type="EMBL" id="MFD1587405.1"/>
    </source>
</evidence>
<dbReference type="InterPro" id="IPR002539">
    <property type="entry name" value="MaoC-like_dom"/>
</dbReference>
<comment type="caution">
    <text evidence="2">The sequence shown here is derived from an EMBL/GenBank/DDBJ whole genome shotgun (WGS) entry which is preliminary data.</text>
</comment>
<dbReference type="PANTHER" id="PTHR43664">
    <property type="entry name" value="MONOAMINE OXIDASE-RELATED"/>
    <property type="match status" value="1"/>
</dbReference>
<protein>
    <submittedName>
        <fullName evidence="2">MaoC/PaaZ C-terminal domain-containing protein</fullName>
    </submittedName>
</protein>
<keyword evidence="3" id="KW-1185">Reference proteome</keyword>
<gene>
    <name evidence="2" type="ORF">ACFR9U_10445</name>
</gene>
<dbReference type="SUPFAM" id="SSF54637">
    <property type="entry name" value="Thioesterase/thiol ester dehydrase-isomerase"/>
    <property type="match status" value="1"/>
</dbReference>
<dbReference type="Pfam" id="PF01575">
    <property type="entry name" value="MaoC_dehydratas"/>
    <property type="match status" value="1"/>
</dbReference>
<dbReference type="Proteomes" id="UP001597119">
    <property type="component" value="Unassembled WGS sequence"/>
</dbReference>
<dbReference type="InterPro" id="IPR029069">
    <property type="entry name" value="HotDog_dom_sf"/>
</dbReference>
<dbReference type="RefSeq" id="WP_247373644.1">
    <property type="nucleotide sequence ID" value="NZ_JALLGV010000001.1"/>
</dbReference>